<reference evidence="2" key="1">
    <citation type="journal article" date="2024" name="Proc. Natl. Acad. Sci. U.S.A.">
        <title>Extraordinary preservation of gene collinearity over three hundred million years revealed in homosporous lycophytes.</title>
        <authorList>
            <person name="Li C."/>
            <person name="Wickell D."/>
            <person name="Kuo L.Y."/>
            <person name="Chen X."/>
            <person name="Nie B."/>
            <person name="Liao X."/>
            <person name="Peng D."/>
            <person name="Ji J."/>
            <person name="Jenkins J."/>
            <person name="Williams M."/>
            <person name="Shu S."/>
            <person name="Plott C."/>
            <person name="Barry K."/>
            <person name="Rajasekar S."/>
            <person name="Grimwood J."/>
            <person name="Han X."/>
            <person name="Sun S."/>
            <person name="Hou Z."/>
            <person name="He W."/>
            <person name="Dai G."/>
            <person name="Sun C."/>
            <person name="Schmutz J."/>
            <person name="Leebens-Mack J.H."/>
            <person name="Li F.W."/>
            <person name="Wang L."/>
        </authorList>
    </citation>
    <scope>NUCLEOTIDE SEQUENCE [LARGE SCALE GENOMIC DNA]</scope>
    <source>
        <strain evidence="2">cv. PW_Plant_1</strain>
    </source>
</reference>
<proteinExistence type="predicted"/>
<name>A0ACC2BCP3_DIPCM</name>
<comment type="caution">
    <text evidence="1">The sequence shown here is derived from an EMBL/GenBank/DDBJ whole genome shotgun (WGS) entry which is preliminary data.</text>
</comment>
<keyword evidence="2" id="KW-1185">Reference proteome</keyword>
<evidence type="ECO:0000313" key="2">
    <source>
        <dbReference type="Proteomes" id="UP001162992"/>
    </source>
</evidence>
<dbReference type="Proteomes" id="UP001162992">
    <property type="component" value="Chromosome 16"/>
</dbReference>
<evidence type="ECO:0000313" key="1">
    <source>
        <dbReference type="EMBL" id="KAJ7527549.1"/>
    </source>
</evidence>
<accession>A0ACC2BCP3</accession>
<sequence length="452" mass="49409">MPFHGCSASFWPKAYTLPPPAAAAACTEFQNSMHWKMLNAAACGVGALQLPRSRSRIGSFKQHLSNSHALAHLSSASSPSHMASHCLPSSLIPFSCHFSLSVPKYSSIPIFTHKKSALATNSDHISVCKSLFPTFPREWKPRQSVGSSNDSSLMPFAPIPSQKLDSKICRSVSSWVCKSSILTEASTEAEVPEARGSLSGGGEGGDGGGGGGGGGDSGGAMGWIASATVFAFWAALVLYATLWAPNQTPYRDLYFVLKLSGLKGDDGFLMNPVLVSIWLFMGMWGVIYSMLLLPSGRRYERKKTLVWPFAVASFFIGAFALLPYFGLWQPPPPRVSKEELTSWPLNVLESKILSLVLVASGALIAGNAFFASSEKWMEYYQYFRESRFIHVMTIDFMTLSSLAPFWIYNDMSVRMWLKKGFWLIPLSTVPVLGPALYLFLRPPVLSINAEKA</sequence>
<gene>
    <name evidence="1" type="ORF">O6H91_16G060700</name>
</gene>
<organism evidence="1 2">
    <name type="scientific">Diphasiastrum complanatum</name>
    <name type="common">Issler's clubmoss</name>
    <name type="synonym">Lycopodium complanatum</name>
    <dbReference type="NCBI Taxonomy" id="34168"/>
    <lineage>
        <taxon>Eukaryota</taxon>
        <taxon>Viridiplantae</taxon>
        <taxon>Streptophyta</taxon>
        <taxon>Embryophyta</taxon>
        <taxon>Tracheophyta</taxon>
        <taxon>Lycopodiopsida</taxon>
        <taxon>Lycopodiales</taxon>
        <taxon>Lycopodiaceae</taxon>
        <taxon>Lycopodioideae</taxon>
        <taxon>Diphasiastrum</taxon>
    </lineage>
</organism>
<protein>
    <submittedName>
        <fullName evidence="1">Uncharacterized protein</fullName>
    </submittedName>
</protein>
<dbReference type="EMBL" id="CM055107">
    <property type="protein sequence ID" value="KAJ7527549.1"/>
    <property type="molecule type" value="Genomic_DNA"/>
</dbReference>